<dbReference type="RefSeq" id="WP_048900786.1">
    <property type="nucleotide sequence ID" value="NZ_AP024852.1"/>
</dbReference>
<comment type="caution">
    <text evidence="1">The sequence shown here is derived from an EMBL/GenBank/DDBJ whole genome shotgun (WGS) entry which is preliminary data.</text>
</comment>
<sequence>MARYHNHKIRLTPRYIEALHELIEAELEMMKEQDKDYSECWSWGICTVGNFSKPNHLYLTFGDEESRPKGMSRNTCVREDC</sequence>
<dbReference type="OrthoDB" id="5828970at2"/>
<evidence type="ECO:0000313" key="2">
    <source>
        <dbReference type="Proteomes" id="UP000240481"/>
    </source>
</evidence>
<accession>A0A0J8V7J6</accession>
<dbReference type="STRING" id="680026.AB733_22365"/>
<dbReference type="Proteomes" id="UP000240481">
    <property type="component" value="Unassembled WGS sequence"/>
</dbReference>
<keyword evidence="2" id="KW-1185">Reference proteome</keyword>
<protein>
    <submittedName>
        <fullName evidence="1">Uncharacterized protein</fullName>
    </submittedName>
</protein>
<name>A0A0J8V7J6_9GAMM</name>
<gene>
    <name evidence="1" type="ORF">C9I94_05505</name>
</gene>
<reference evidence="1 2" key="1">
    <citation type="submission" date="2018-01" db="EMBL/GenBank/DDBJ databases">
        <title>Whole genome sequencing of Histamine producing bacteria.</title>
        <authorList>
            <person name="Butler K."/>
        </authorList>
    </citation>
    <scope>NUCLEOTIDE SEQUENCE [LARGE SCALE GENOMIC DNA]</scope>
    <source>
        <strain evidence="1 2">DSM 24669</strain>
    </source>
</reference>
<proteinExistence type="predicted"/>
<evidence type="ECO:0000313" key="1">
    <source>
        <dbReference type="EMBL" id="PSW26008.1"/>
    </source>
</evidence>
<dbReference type="EMBL" id="PYLZ01000002">
    <property type="protein sequence ID" value="PSW26008.1"/>
    <property type="molecule type" value="Genomic_DNA"/>
</dbReference>
<organism evidence="1 2">
    <name type="scientific">Photobacterium swingsii</name>
    <dbReference type="NCBI Taxonomy" id="680026"/>
    <lineage>
        <taxon>Bacteria</taxon>
        <taxon>Pseudomonadati</taxon>
        <taxon>Pseudomonadota</taxon>
        <taxon>Gammaproteobacteria</taxon>
        <taxon>Vibrionales</taxon>
        <taxon>Vibrionaceae</taxon>
        <taxon>Photobacterium</taxon>
    </lineage>
</organism>
<dbReference type="AlphaFoldDB" id="A0A0J8V7J6"/>